<feature type="signal peptide" evidence="2">
    <location>
        <begin position="1"/>
        <end position="21"/>
    </location>
</feature>
<organism evidence="3 4">
    <name type="scientific">Parthenolecanium corni</name>
    <dbReference type="NCBI Taxonomy" id="536013"/>
    <lineage>
        <taxon>Eukaryota</taxon>
        <taxon>Metazoa</taxon>
        <taxon>Ecdysozoa</taxon>
        <taxon>Arthropoda</taxon>
        <taxon>Hexapoda</taxon>
        <taxon>Insecta</taxon>
        <taxon>Pterygota</taxon>
        <taxon>Neoptera</taxon>
        <taxon>Paraneoptera</taxon>
        <taxon>Hemiptera</taxon>
        <taxon>Sternorrhyncha</taxon>
        <taxon>Coccoidea</taxon>
        <taxon>Coccidae</taxon>
        <taxon>Parthenolecanium</taxon>
    </lineage>
</organism>
<feature type="chain" id="PRO_5042814165" evidence="2">
    <location>
        <begin position="22"/>
        <end position="733"/>
    </location>
</feature>
<proteinExistence type="predicted"/>
<evidence type="ECO:0000313" key="3">
    <source>
        <dbReference type="EMBL" id="KAK7578014.1"/>
    </source>
</evidence>
<evidence type="ECO:0000256" key="1">
    <source>
        <dbReference type="SAM" id="MobiDB-lite"/>
    </source>
</evidence>
<feature type="region of interest" description="Disordered" evidence="1">
    <location>
        <begin position="177"/>
        <end position="200"/>
    </location>
</feature>
<keyword evidence="4" id="KW-1185">Reference proteome</keyword>
<dbReference type="AlphaFoldDB" id="A0AAN9TLG9"/>
<sequence length="733" mass="80236">MKYSFVCLFFVAVWKVQHTHAVCWDTGCQLDSWAVRGCQQYGMLKTGQKSCPNGIIYSCCDQNQTSSPSLTSRPKCWDTGCQLDSWAIRGCQQYGMIETGQKTCPDGLIFSCCEDSHTSASPHRGRPKCWDTGCQLDSWAVRGCEQYGMLETGQKSCQGGIVYSCCESNTVGNNAISSKTKNSDNDISSATSDNSKSTTASHKAKPKCWETGCQLDSWLVRGCEQYDMVEVGEKWCDGGLVYSCCDKNATGLTSAPNSKPKCWDTGCQLDSWAVRGCQQYGMVETGQKTCPNGIIYSCCQTSSANSNSSGKESHSNTDTSGHTSNANDISNKISSNDHSSPPTTLTVKPKCWDTGCQQDSWQVRGCEQYDMIEVGQKWCDGGRIYSCCDKNATKPSAVAQPAKPKCWETGCQLDSWAVRGCEQYHMTEIGQRPCHQGLIYSCCEKNSTNAPVGGSTPIGSESTATPLVIIVTPSTPAAASKPKCWDTGCQLDSWAVRGCEQYGMVETGQKQCPNGIVYSCCENNSTVSSIQLKPKCWDTGCQLDSWAVRGCEQYGMVETGQKQCPNGIVYSCCENNSTVSSIQLKPKCWDTGCQLNSWAVRGCEQYSMMEVGQKSCPDGIVYSCCDKNVTTAPPPKVEHKCWETGCQLSSWAVRGCEQYDMEEVGQKECDNGIVYSCCQKNSTAPVVRQATKKCWETGCQLDVWKSRGCEQYSMIEKSQKACTNGIVFTCCRP</sequence>
<dbReference type="EMBL" id="JBBCAQ010000035">
    <property type="protein sequence ID" value="KAK7578014.1"/>
    <property type="molecule type" value="Genomic_DNA"/>
</dbReference>
<reference evidence="3 4" key="1">
    <citation type="submission" date="2024-03" db="EMBL/GenBank/DDBJ databases">
        <title>Adaptation during the transition from Ophiocordyceps entomopathogen to insect associate is accompanied by gene loss and intensified selection.</title>
        <authorList>
            <person name="Ward C.M."/>
            <person name="Onetto C.A."/>
            <person name="Borneman A.R."/>
        </authorList>
    </citation>
    <scope>NUCLEOTIDE SEQUENCE [LARGE SCALE GENOMIC DNA]</scope>
    <source>
        <strain evidence="3">AWRI1</strain>
        <tissue evidence="3">Single Adult Female</tissue>
    </source>
</reference>
<feature type="region of interest" description="Disordered" evidence="1">
    <location>
        <begin position="307"/>
        <end position="344"/>
    </location>
</feature>
<name>A0AAN9TLG9_9HEMI</name>
<accession>A0AAN9TLG9</accession>
<evidence type="ECO:0000256" key="2">
    <source>
        <dbReference type="SAM" id="SignalP"/>
    </source>
</evidence>
<dbReference type="Proteomes" id="UP001367676">
    <property type="component" value="Unassembled WGS sequence"/>
</dbReference>
<protein>
    <submittedName>
        <fullName evidence="3">Uncharacterized protein</fullName>
    </submittedName>
</protein>
<feature type="compositionally biased region" description="Polar residues" evidence="1">
    <location>
        <begin position="317"/>
        <end position="344"/>
    </location>
</feature>
<gene>
    <name evidence="3" type="ORF">V9T40_010219</name>
</gene>
<comment type="caution">
    <text evidence="3">The sequence shown here is derived from an EMBL/GenBank/DDBJ whole genome shotgun (WGS) entry which is preliminary data.</text>
</comment>
<keyword evidence="2" id="KW-0732">Signal</keyword>
<evidence type="ECO:0000313" key="4">
    <source>
        <dbReference type="Proteomes" id="UP001367676"/>
    </source>
</evidence>